<gene>
    <name evidence="1" type="ORF">G1C98_1054</name>
</gene>
<organism evidence="1 2">
    <name type="scientific">Bifidobacterium erythrocebi</name>
    <dbReference type="NCBI Taxonomy" id="2675325"/>
    <lineage>
        <taxon>Bacteria</taxon>
        <taxon>Bacillati</taxon>
        <taxon>Actinomycetota</taxon>
        <taxon>Actinomycetes</taxon>
        <taxon>Bifidobacteriales</taxon>
        <taxon>Bifidobacteriaceae</taxon>
        <taxon>Bifidobacterium</taxon>
    </lineage>
</organism>
<proteinExistence type="predicted"/>
<accession>A0A7Y0HV63</accession>
<dbReference type="AlphaFoldDB" id="A0A7Y0HV63"/>
<name>A0A7Y0HV63_9BIFI</name>
<dbReference type="RefSeq" id="WP_169079973.1">
    <property type="nucleotide sequence ID" value="NZ_JAAIIF010000008.1"/>
</dbReference>
<keyword evidence="2" id="KW-1185">Reference proteome</keyword>
<dbReference type="EMBL" id="JAAIIF010000008">
    <property type="protein sequence ID" value="NMM96318.1"/>
    <property type="molecule type" value="Genomic_DNA"/>
</dbReference>
<evidence type="ECO:0000313" key="1">
    <source>
        <dbReference type="EMBL" id="NMM96318.1"/>
    </source>
</evidence>
<dbReference type="Proteomes" id="UP000529710">
    <property type="component" value="Unassembled WGS sequence"/>
</dbReference>
<comment type="caution">
    <text evidence="1">The sequence shown here is derived from an EMBL/GenBank/DDBJ whole genome shotgun (WGS) entry which is preliminary data.</text>
</comment>
<sequence>MDKSILKIDGVVLPGAPDFLVEQFDEIEEILRGMKPGERKRKTFIASTDDGKENIITVSLHCGTTMSLDVIDDGSDAYRACVKHLRS</sequence>
<evidence type="ECO:0000313" key="2">
    <source>
        <dbReference type="Proteomes" id="UP000529710"/>
    </source>
</evidence>
<protein>
    <submittedName>
        <fullName evidence="1">Uncharacterized protein</fullName>
    </submittedName>
</protein>
<reference evidence="1 2" key="1">
    <citation type="submission" date="2020-02" db="EMBL/GenBank/DDBJ databases">
        <title>Characterization of phylogenetic diversity of novel bifidobacterial species isolated in Czech ZOOs.</title>
        <authorList>
            <person name="Lugli G.A."/>
            <person name="Vera N.B."/>
            <person name="Ventura M."/>
        </authorList>
    </citation>
    <scope>NUCLEOTIDE SEQUENCE [LARGE SCALE GENOMIC DNA]</scope>
    <source>
        <strain evidence="1 2">DSM 109960</strain>
    </source>
</reference>